<dbReference type="GO" id="GO:0007034">
    <property type="term" value="P:vacuolar transport"/>
    <property type="evidence" value="ECO:0007669"/>
    <property type="project" value="InterPro"/>
</dbReference>
<dbReference type="Proteomes" id="UP001302812">
    <property type="component" value="Unassembled WGS sequence"/>
</dbReference>
<feature type="compositionally biased region" description="Acidic residues" evidence="1">
    <location>
        <begin position="217"/>
        <end position="228"/>
    </location>
</feature>
<evidence type="ECO:0000313" key="2">
    <source>
        <dbReference type="EMBL" id="KAK4115797.1"/>
    </source>
</evidence>
<reference evidence="2" key="2">
    <citation type="submission" date="2023-05" db="EMBL/GenBank/DDBJ databases">
        <authorList>
            <consortium name="Lawrence Berkeley National Laboratory"/>
            <person name="Steindorff A."/>
            <person name="Hensen N."/>
            <person name="Bonometti L."/>
            <person name="Westerberg I."/>
            <person name="Brannstrom I.O."/>
            <person name="Guillou S."/>
            <person name="Cros-Aarteil S."/>
            <person name="Calhoun S."/>
            <person name="Haridas S."/>
            <person name="Kuo A."/>
            <person name="Mondo S."/>
            <person name="Pangilinan J."/>
            <person name="Riley R."/>
            <person name="Labutti K."/>
            <person name="Andreopoulos B."/>
            <person name="Lipzen A."/>
            <person name="Chen C."/>
            <person name="Yanf M."/>
            <person name="Daum C."/>
            <person name="Ng V."/>
            <person name="Clum A."/>
            <person name="Ohm R."/>
            <person name="Martin F."/>
            <person name="Silar P."/>
            <person name="Natvig D."/>
            <person name="Lalanne C."/>
            <person name="Gautier V."/>
            <person name="Ament-Velasquez S.L."/>
            <person name="Kruys A."/>
            <person name="Hutchinson M.I."/>
            <person name="Powell A.J."/>
            <person name="Barry K."/>
            <person name="Miller A.N."/>
            <person name="Grigoriev I.V."/>
            <person name="Debuchy R."/>
            <person name="Gladieux P."/>
            <person name="Thoren M.H."/>
            <person name="Johannesson H."/>
        </authorList>
    </citation>
    <scope>NUCLEOTIDE SEQUENCE</scope>
    <source>
        <strain evidence="2">CBS 508.74</strain>
    </source>
</reference>
<accession>A0AAN6TJT1</accession>
<name>A0AAN6TJT1_9PEZI</name>
<gene>
    <name evidence="2" type="ORF">N656DRAFT_775770</name>
</gene>
<comment type="caution">
    <text evidence="2">The sequence shown here is derived from an EMBL/GenBank/DDBJ whole genome shotgun (WGS) entry which is preliminary data.</text>
</comment>
<sequence>METLRAMFAKPDPQAQFRKCNAMLRTEMRNIDRSIANLKTVETKTKNQILAANKRAQRGDPSRQKQAQREVREFARELIRHRKTTARLVTSKAQLASVQMQVSEAFALRKIEGSIKASVGIMKDVNSLIRLPALAQTMRELSVELMKAGIIEEMAEEMLPAETDMLEDEEEEAEGEIDKVLGEILKDRMEKAGPLPSVPLPEKQKQQQVPAQQQQQMEEEEDEEDTEAMMDQMRNRLEALRS</sequence>
<dbReference type="Pfam" id="PF03357">
    <property type="entry name" value="Snf7"/>
    <property type="match status" value="1"/>
</dbReference>
<dbReference type="Gene3D" id="6.10.140.1230">
    <property type="match status" value="1"/>
</dbReference>
<keyword evidence="3" id="KW-1185">Reference proteome</keyword>
<protein>
    <submittedName>
        <fullName evidence="2">Vps protein</fullName>
    </submittedName>
</protein>
<evidence type="ECO:0000313" key="3">
    <source>
        <dbReference type="Proteomes" id="UP001302812"/>
    </source>
</evidence>
<feature type="compositionally biased region" description="Low complexity" evidence="1">
    <location>
        <begin position="206"/>
        <end position="216"/>
    </location>
</feature>
<dbReference type="GeneID" id="89938624"/>
<feature type="region of interest" description="Disordered" evidence="1">
    <location>
        <begin position="185"/>
        <end position="242"/>
    </location>
</feature>
<dbReference type="InterPro" id="IPR005024">
    <property type="entry name" value="Snf7_fam"/>
</dbReference>
<dbReference type="AlphaFoldDB" id="A0AAN6TJT1"/>
<evidence type="ECO:0000256" key="1">
    <source>
        <dbReference type="SAM" id="MobiDB-lite"/>
    </source>
</evidence>
<dbReference type="RefSeq" id="XP_064673367.1">
    <property type="nucleotide sequence ID" value="XM_064814499.1"/>
</dbReference>
<organism evidence="2 3">
    <name type="scientific">Canariomyces notabilis</name>
    <dbReference type="NCBI Taxonomy" id="2074819"/>
    <lineage>
        <taxon>Eukaryota</taxon>
        <taxon>Fungi</taxon>
        <taxon>Dikarya</taxon>
        <taxon>Ascomycota</taxon>
        <taxon>Pezizomycotina</taxon>
        <taxon>Sordariomycetes</taxon>
        <taxon>Sordariomycetidae</taxon>
        <taxon>Sordariales</taxon>
        <taxon>Chaetomiaceae</taxon>
        <taxon>Canariomyces</taxon>
    </lineage>
</organism>
<proteinExistence type="predicted"/>
<dbReference type="PANTHER" id="PTHR10476">
    <property type="entry name" value="CHARGED MULTIVESICULAR BODY PROTEIN"/>
    <property type="match status" value="1"/>
</dbReference>
<feature type="compositionally biased region" description="Basic and acidic residues" evidence="1">
    <location>
        <begin position="233"/>
        <end position="242"/>
    </location>
</feature>
<dbReference type="EMBL" id="MU853334">
    <property type="protein sequence ID" value="KAK4115797.1"/>
    <property type="molecule type" value="Genomic_DNA"/>
</dbReference>
<reference evidence="2" key="1">
    <citation type="journal article" date="2023" name="Mol. Phylogenet. Evol.">
        <title>Genome-scale phylogeny and comparative genomics of the fungal order Sordariales.</title>
        <authorList>
            <person name="Hensen N."/>
            <person name="Bonometti L."/>
            <person name="Westerberg I."/>
            <person name="Brannstrom I.O."/>
            <person name="Guillou S."/>
            <person name="Cros-Aarteil S."/>
            <person name="Calhoun S."/>
            <person name="Haridas S."/>
            <person name="Kuo A."/>
            <person name="Mondo S."/>
            <person name="Pangilinan J."/>
            <person name="Riley R."/>
            <person name="LaButti K."/>
            <person name="Andreopoulos B."/>
            <person name="Lipzen A."/>
            <person name="Chen C."/>
            <person name="Yan M."/>
            <person name="Daum C."/>
            <person name="Ng V."/>
            <person name="Clum A."/>
            <person name="Steindorff A."/>
            <person name="Ohm R.A."/>
            <person name="Martin F."/>
            <person name="Silar P."/>
            <person name="Natvig D.O."/>
            <person name="Lalanne C."/>
            <person name="Gautier V."/>
            <person name="Ament-Velasquez S.L."/>
            <person name="Kruys A."/>
            <person name="Hutchinson M.I."/>
            <person name="Powell A.J."/>
            <person name="Barry K."/>
            <person name="Miller A.N."/>
            <person name="Grigoriev I.V."/>
            <person name="Debuchy R."/>
            <person name="Gladieux P."/>
            <person name="Hiltunen Thoren M."/>
            <person name="Johannesson H."/>
        </authorList>
    </citation>
    <scope>NUCLEOTIDE SEQUENCE</scope>
    <source>
        <strain evidence="2">CBS 508.74</strain>
    </source>
</reference>